<organism evidence="1 2">
    <name type="scientific">Morus notabilis</name>
    <dbReference type="NCBI Taxonomy" id="981085"/>
    <lineage>
        <taxon>Eukaryota</taxon>
        <taxon>Viridiplantae</taxon>
        <taxon>Streptophyta</taxon>
        <taxon>Embryophyta</taxon>
        <taxon>Tracheophyta</taxon>
        <taxon>Spermatophyta</taxon>
        <taxon>Magnoliopsida</taxon>
        <taxon>eudicotyledons</taxon>
        <taxon>Gunneridae</taxon>
        <taxon>Pentapetalae</taxon>
        <taxon>rosids</taxon>
        <taxon>fabids</taxon>
        <taxon>Rosales</taxon>
        <taxon>Moraceae</taxon>
        <taxon>Moreae</taxon>
        <taxon>Morus</taxon>
    </lineage>
</organism>
<sequence>MVQNNFVPKTRTVVVLMKLFCANSRVDLGLHLWEYLMGKGYCPHGHALELLLTGLCSRGFVKEAFECSKQVLERGRHLSEAAFRLIERRLLQEGEKDQLRKLNQMIDKLRTHLPPITEKML</sequence>
<evidence type="ECO:0000313" key="2">
    <source>
        <dbReference type="Proteomes" id="UP000030645"/>
    </source>
</evidence>
<dbReference type="Proteomes" id="UP000030645">
    <property type="component" value="Unassembled WGS sequence"/>
</dbReference>
<reference evidence="2" key="1">
    <citation type="submission" date="2013-01" db="EMBL/GenBank/DDBJ databases">
        <title>Draft Genome Sequence of a Mulberry Tree, Morus notabilis C.K. Schneid.</title>
        <authorList>
            <person name="He N."/>
            <person name="Zhao S."/>
        </authorList>
    </citation>
    <scope>NUCLEOTIDE SEQUENCE</scope>
</reference>
<keyword evidence="2" id="KW-1185">Reference proteome</keyword>
<accession>W9R8Z5</accession>
<protein>
    <recommendedName>
        <fullName evidence="3">Pentatricopeptide repeat-containing protein</fullName>
    </recommendedName>
</protein>
<dbReference type="eggNOG" id="KOG4197">
    <property type="taxonomic scope" value="Eukaryota"/>
</dbReference>
<dbReference type="STRING" id="981085.W9R8Z5"/>
<evidence type="ECO:0000313" key="1">
    <source>
        <dbReference type="EMBL" id="EXB76301.1"/>
    </source>
</evidence>
<evidence type="ECO:0008006" key="3">
    <source>
        <dbReference type="Google" id="ProtNLM"/>
    </source>
</evidence>
<name>W9R8Z5_9ROSA</name>
<gene>
    <name evidence="1" type="ORF">L484_025659</name>
</gene>
<dbReference type="AlphaFoldDB" id="W9R8Z5"/>
<dbReference type="Gene3D" id="1.25.40.10">
    <property type="entry name" value="Tetratricopeptide repeat domain"/>
    <property type="match status" value="1"/>
</dbReference>
<proteinExistence type="predicted"/>
<dbReference type="InterPro" id="IPR011990">
    <property type="entry name" value="TPR-like_helical_dom_sf"/>
</dbReference>
<dbReference type="EMBL" id="KE344715">
    <property type="protein sequence ID" value="EXB76301.1"/>
    <property type="molecule type" value="Genomic_DNA"/>
</dbReference>